<proteinExistence type="predicted"/>
<comment type="caution">
    <text evidence="3">The sequence shown here is derived from an EMBL/GenBank/DDBJ whole genome shotgun (WGS) entry which is preliminary data.</text>
</comment>
<protein>
    <submittedName>
        <fullName evidence="3">2-C-methyl-D-erythritol 4-phosphate cytidylyltransferase</fullName>
    </submittedName>
</protein>
<organism evidence="3 4">
    <name type="scientific">Photobacterium sanctipauli</name>
    <dbReference type="NCBI Taxonomy" id="1342794"/>
    <lineage>
        <taxon>Bacteria</taxon>
        <taxon>Pseudomonadati</taxon>
        <taxon>Pseudomonadota</taxon>
        <taxon>Gammaproteobacteria</taxon>
        <taxon>Vibrionales</taxon>
        <taxon>Vibrionaceae</taxon>
        <taxon>Photobacterium</taxon>
    </lineage>
</organism>
<dbReference type="InterPro" id="IPR029044">
    <property type="entry name" value="Nucleotide-diphossugar_trans"/>
</dbReference>
<dbReference type="Proteomes" id="UP000241771">
    <property type="component" value="Unassembled WGS sequence"/>
</dbReference>
<dbReference type="PANTHER" id="PTHR32125">
    <property type="entry name" value="2-C-METHYL-D-ERYTHRITOL 4-PHOSPHATE CYTIDYLYLTRANSFERASE, CHLOROPLASTIC"/>
    <property type="match status" value="1"/>
</dbReference>
<dbReference type="AlphaFoldDB" id="A0A2T3NT88"/>
<dbReference type="GO" id="GO:0050518">
    <property type="term" value="F:2-C-methyl-D-erythritol 4-phosphate cytidylyltransferase activity"/>
    <property type="evidence" value="ECO:0007669"/>
    <property type="project" value="TreeGrafter"/>
</dbReference>
<keyword evidence="1 3" id="KW-0808">Transferase</keyword>
<reference evidence="3 4" key="1">
    <citation type="submission" date="2018-01" db="EMBL/GenBank/DDBJ databases">
        <title>Whole genome sequencing of Histamine producing bacteria.</title>
        <authorList>
            <person name="Butler K."/>
        </authorList>
    </citation>
    <scope>NUCLEOTIDE SEQUENCE [LARGE SCALE GENOMIC DNA]</scope>
    <source>
        <strain evidence="3 4">DSM 100436</strain>
    </source>
</reference>
<evidence type="ECO:0000313" key="4">
    <source>
        <dbReference type="Proteomes" id="UP000241771"/>
    </source>
</evidence>
<evidence type="ECO:0000313" key="3">
    <source>
        <dbReference type="EMBL" id="PSW19457.1"/>
    </source>
</evidence>
<dbReference type="PANTHER" id="PTHR32125:SF4">
    <property type="entry name" value="2-C-METHYL-D-ERYTHRITOL 4-PHOSPHATE CYTIDYLYLTRANSFERASE, CHLOROPLASTIC"/>
    <property type="match status" value="1"/>
</dbReference>
<evidence type="ECO:0000256" key="1">
    <source>
        <dbReference type="ARBA" id="ARBA00022679"/>
    </source>
</evidence>
<keyword evidence="4" id="KW-1185">Reference proteome</keyword>
<dbReference type="SUPFAM" id="SSF53448">
    <property type="entry name" value="Nucleotide-diphospho-sugar transferases"/>
    <property type="match status" value="1"/>
</dbReference>
<dbReference type="InterPro" id="IPR034683">
    <property type="entry name" value="IspD/TarI"/>
</dbReference>
<accession>A0A2T3NT88</accession>
<gene>
    <name evidence="3" type="ORF">C9I98_11085</name>
</gene>
<dbReference type="EMBL" id="PYMA01000006">
    <property type="protein sequence ID" value="PSW19457.1"/>
    <property type="molecule type" value="Genomic_DNA"/>
</dbReference>
<dbReference type="Gene3D" id="3.90.550.10">
    <property type="entry name" value="Spore Coat Polysaccharide Biosynthesis Protein SpsA, Chain A"/>
    <property type="match status" value="1"/>
</dbReference>
<dbReference type="InterPro" id="IPR050088">
    <property type="entry name" value="IspD/TarI_cytidylyltransf_bact"/>
</dbReference>
<sequence length="227" mass="24933">MYSLILLNGGVGSRVAADRPKQFLNINGIPIIVFSLVAADGCDEINEIVINYPHGWLEQTQKIVEKYGIKKAVKYVEAGATRHESVALMVSECSSDNVIIHESARPMITSDDFQSLVEHHASNVSYMHEIPFTVAPVEPETGKVTGYLERSKLRNVQLPQKFVKSELESAHTMAKDKGLNFTEDATLLASMGFEVLFTDGSDNNFKVTTPVDVKVAGFLLSGNDSNE</sequence>
<keyword evidence="2 3" id="KW-0548">Nucleotidyltransferase</keyword>
<dbReference type="Pfam" id="PF01128">
    <property type="entry name" value="IspD"/>
    <property type="match status" value="1"/>
</dbReference>
<evidence type="ECO:0000256" key="2">
    <source>
        <dbReference type="ARBA" id="ARBA00022695"/>
    </source>
</evidence>
<dbReference type="RefSeq" id="WP_107271975.1">
    <property type="nucleotide sequence ID" value="NZ_PYMA01000006.1"/>
</dbReference>
<name>A0A2T3NT88_9GAMM</name>